<dbReference type="InterPro" id="IPR038488">
    <property type="entry name" value="Integrase_DNA-bd_sf"/>
</dbReference>
<dbReference type="RefSeq" id="WP_102952280.1">
    <property type="nucleotide sequence ID" value="NZ_CP024847.1"/>
</dbReference>
<dbReference type="PANTHER" id="PTHR30629:SF2">
    <property type="entry name" value="PROPHAGE INTEGRASE INTS-RELATED"/>
    <property type="match status" value="1"/>
</dbReference>
<dbReference type="OrthoDB" id="9775880at2"/>
<dbReference type="Proteomes" id="UP000236655">
    <property type="component" value="Chromosome"/>
</dbReference>
<evidence type="ECO:0000256" key="2">
    <source>
        <dbReference type="ARBA" id="ARBA00022908"/>
    </source>
</evidence>
<comment type="similarity">
    <text evidence="1">Belongs to the 'phage' integrase family.</text>
</comment>
<name>A0A2I7N950_9NEIS</name>
<evidence type="ECO:0000259" key="3">
    <source>
        <dbReference type="Pfam" id="PF13356"/>
    </source>
</evidence>
<sequence length="123" mass="14226">MAKLNKTQIDSLLGKRQPKIKEMADGNNLYLIVTKIGSCKFKYRIRNDNKASWVVIGDYPDITLNEARKKALEFRAQISEGVDPNEEKKREKDRQITVSDLFDRYIIEDCQLSELKSAVEMNT</sequence>
<proteinExistence type="inferred from homology"/>
<dbReference type="GO" id="GO:0015074">
    <property type="term" value="P:DNA integration"/>
    <property type="evidence" value="ECO:0007669"/>
    <property type="project" value="UniProtKB-KW"/>
</dbReference>
<evidence type="ECO:0000313" key="4">
    <source>
        <dbReference type="EMBL" id="AUR52994.1"/>
    </source>
</evidence>
<gene>
    <name evidence="4" type="ORF">CUN60_12055</name>
</gene>
<feature type="domain" description="Integrase DNA-binding" evidence="3">
    <location>
        <begin position="4"/>
        <end position="91"/>
    </location>
</feature>
<organism evidence="4 5">
    <name type="scientific">Aquella oligotrophica</name>
    <dbReference type="NCBI Taxonomy" id="2067065"/>
    <lineage>
        <taxon>Bacteria</taxon>
        <taxon>Pseudomonadati</taxon>
        <taxon>Pseudomonadota</taxon>
        <taxon>Betaproteobacteria</taxon>
        <taxon>Neisseriales</taxon>
        <taxon>Neisseriaceae</taxon>
        <taxon>Aquella</taxon>
    </lineage>
</organism>
<dbReference type="InterPro" id="IPR025166">
    <property type="entry name" value="Integrase_DNA_bind_dom"/>
</dbReference>
<keyword evidence="2" id="KW-0229">DNA integration</keyword>
<dbReference type="InterPro" id="IPR050808">
    <property type="entry name" value="Phage_Integrase"/>
</dbReference>
<evidence type="ECO:0000256" key="1">
    <source>
        <dbReference type="ARBA" id="ARBA00008857"/>
    </source>
</evidence>
<dbReference type="EMBL" id="CP024847">
    <property type="protein sequence ID" value="AUR52994.1"/>
    <property type="molecule type" value="Genomic_DNA"/>
</dbReference>
<accession>A0A2I7N950</accession>
<dbReference type="KEGG" id="nba:CUN60_12055"/>
<dbReference type="PANTHER" id="PTHR30629">
    <property type="entry name" value="PROPHAGE INTEGRASE"/>
    <property type="match status" value="1"/>
</dbReference>
<dbReference type="Gene3D" id="3.30.160.390">
    <property type="entry name" value="Integrase, DNA-binding domain"/>
    <property type="match status" value="1"/>
</dbReference>
<reference evidence="5" key="1">
    <citation type="submission" date="2017-11" db="EMBL/GenBank/DDBJ databases">
        <authorList>
            <person name="Chan K.G."/>
            <person name="Lee L.S."/>
        </authorList>
    </citation>
    <scope>NUCLEOTIDE SEQUENCE [LARGE SCALE GENOMIC DNA]</scope>
    <source>
        <strain evidence="5">DSM 100970</strain>
    </source>
</reference>
<evidence type="ECO:0000313" key="5">
    <source>
        <dbReference type="Proteomes" id="UP000236655"/>
    </source>
</evidence>
<protein>
    <recommendedName>
        <fullName evidence="3">Integrase DNA-binding domain-containing protein</fullName>
    </recommendedName>
</protein>
<dbReference type="AlphaFoldDB" id="A0A2I7N950"/>
<dbReference type="Pfam" id="PF13356">
    <property type="entry name" value="Arm-DNA-bind_3"/>
    <property type="match status" value="1"/>
</dbReference>
<keyword evidence="5" id="KW-1185">Reference proteome</keyword>